<evidence type="ECO:0000313" key="1">
    <source>
        <dbReference type="EMBL" id="CEK81177.1"/>
    </source>
</evidence>
<gene>
    <name evidence="1" type="primary">ORF124693</name>
</gene>
<dbReference type="EMBL" id="HACG01034312">
    <property type="protein sequence ID" value="CEK81177.1"/>
    <property type="molecule type" value="Transcribed_RNA"/>
</dbReference>
<reference evidence="1" key="1">
    <citation type="submission" date="2014-12" db="EMBL/GenBank/DDBJ databases">
        <title>Insight into the proteome of Arion vulgaris.</title>
        <authorList>
            <person name="Aradska J."/>
            <person name="Bulat T."/>
            <person name="Smidak R."/>
            <person name="Sarate P."/>
            <person name="Gangsoo J."/>
            <person name="Sialana F."/>
            <person name="Bilban M."/>
            <person name="Lubec G."/>
        </authorList>
    </citation>
    <scope>NUCLEOTIDE SEQUENCE</scope>
    <source>
        <tissue evidence="1">Skin</tissue>
    </source>
</reference>
<proteinExistence type="predicted"/>
<organism evidence="1">
    <name type="scientific">Arion vulgaris</name>
    <dbReference type="NCBI Taxonomy" id="1028688"/>
    <lineage>
        <taxon>Eukaryota</taxon>
        <taxon>Metazoa</taxon>
        <taxon>Spiralia</taxon>
        <taxon>Lophotrochozoa</taxon>
        <taxon>Mollusca</taxon>
        <taxon>Gastropoda</taxon>
        <taxon>Heterobranchia</taxon>
        <taxon>Euthyneura</taxon>
        <taxon>Panpulmonata</taxon>
        <taxon>Eupulmonata</taxon>
        <taxon>Stylommatophora</taxon>
        <taxon>Helicina</taxon>
        <taxon>Arionoidea</taxon>
        <taxon>Arionidae</taxon>
        <taxon>Arion</taxon>
    </lineage>
</organism>
<dbReference type="AlphaFoldDB" id="A0A0B7AKQ4"/>
<accession>A0A0B7AKQ4</accession>
<protein>
    <submittedName>
        <fullName evidence="1">Uncharacterized protein</fullName>
    </submittedName>
</protein>
<sequence>MIMFVSVISIFKSELANIQLGIWSMITVYNSQHQLLDIKKKFSSRWIDIIALCFIPYG</sequence>
<feature type="non-terminal residue" evidence="1">
    <location>
        <position position="58"/>
    </location>
</feature>
<name>A0A0B7AKQ4_9EUPU</name>